<dbReference type="InterPro" id="IPR027417">
    <property type="entry name" value="P-loop_NTPase"/>
</dbReference>
<feature type="domain" description="ABC transporter" evidence="4">
    <location>
        <begin position="298"/>
        <end position="470"/>
    </location>
</feature>
<protein>
    <submittedName>
        <fullName evidence="5">P-loop containing nucleoside triphosphate hydrolase protein</fullName>
    </submittedName>
</protein>
<feature type="region of interest" description="Disordered" evidence="3">
    <location>
        <begin position="248"/>
        <end position="272"/>
    </location>
</feature>
<evidence type="ECO:0000313" key="5">
    <source>
        <dbReference type="EMBL" id="RPA82789.1"/>
    </source>
</evidence>
<keyword evidence="6" id="KW-1185">Reference proteome</keyword>
<dbReference type="Pfam" id="PF00005">
    <property type="entry name" value="ABC_tran"/>
    <property type="match status" value="1"/>
</dbReference>
<name>A0A3N4I9N2_ASCIM</name>
<keyword evidence="2" id="KW-0813">Transport</keyword>
<organism evidence="5 6">
    <name type="scientific">Ascobolus immersus RN42</name>
    <dbReference type="NCBI Taxonomy" id="1160509"/>
    <lineage>
        <taxon>Eukaryota</taxon>
        <taxon>Fungi</taxon>
        <taxon>Dikarya</taxon>
        <taxon>Ascomycota</taxon>
        <taxon>Pezizomycotina</taxon>
        <taxon>Pezizomycetes</taxon>
        <taxon>Pezizales</taxon>
        <taxon>Ascobolaceae</taxon>
        <taxon>Ascobolus</taxon>
    </lineage>
</organism>
<accession>A0A3N4I9N2</accession>
<comment type="similarity">
    <text evidence="1">Belongs to the ABC transporter superfamily.</text>
</comment>
<dbReference type="PANTHER" id="PTHR43117">
    <property type="entry name" value="OSMOPROTECTANT IMPORT ATP-BINDING PROTEIN OSMV"/>
    <property type="match status" value="1"/>
</dbReference>
<reference evidence="5 6" key="1">
    <citation type="journal article" date="2018" name="Nat. Ecol. Evol.">
        <title>Pezizomycetes genomes reveal the molecular basis of ectomycorrhizal truffle lifestyle.</title>
        <authorList>
            <person name="Murat C."/>
            <person name="Payen T."/>
            <person name="Noel B."/>
            <person name="Kuo A."/>
            <person name="Morin E."/>
            <person name="Chen J."/>
            <person name="Kohler A."/>
            <person name="Krizsan K."/>
            <person name="Balestrini R."/>
            <person name="Da Silva C."/>
            <person name="Montanini B."/>
            <person name="Hainaut M."/>
            <person name="Levati E."/>
            <person name="Barry K.W."/>
            <person name="Belfiori B."/>
            <person name="Cichocki N."/>
            <person name="Clum A."/>
            <person name="Dockter R.B."/>
            <person name="Fauchery L."/>
            <person name="Guy J."/>
            <person name="Iotti M."/>
            <person name="Le Tacon F."/>
            <person name="Lindquist E.A."/>
            <person name="Lipzen A."/>
            <person name="Malagnac F."/>
            <person name="Mello A."/>
            <person name="Molinier V."/>
            <person name="Miyauchi S."/>
            <person name="Poulain J."/>
            <person name="Riccioni C."/>
            <person name="Rubini A."/>
            <person name="Sitrit Y."/>
            <person name="Splivallo R."/>
            <person name="Traeger S."/>
            <person name="Wang M."/>
            <person name="Zifcakova L."/>
            <person name="Wipf D."/>
            <person name="Zambonelli A."/>
            <person name="Paolocci F."/>
            <person name="Nowrousian M."/>
            <person name="Ottonello S."/>
            <person name="Baldrian P."/>
            <person name="Spatafora J.W."/>
            <person name="Henrissat B."/>
            <person name="Nagy L.G."/>
            <person name="Aury J.M."/>
            <person name="Wincker P."/>
            <person name="Grigoriev I.V."/>
            <person name="Bonfante P."/>
            <person name="Martin F.M."/>
        </authorList>
    </citation>
    <scope>NUCLEOTIDE SEQUENCE [LARGE SCALE GENOMIC DNA]</scope>
    <source>
        <strain evidence="5 6">RN42</strain>
    </source>
</reference>
<dbReference type="PANTHER" id="PTHR43117:SF4">
    <property type="entry name" value="OSMOPROTECTANT IMPORT ATP-BINDING PROTEIN OSMV"/>
    <property type="match status" value="1"/>
</dbReference>
<dbReference type="SUPFAM" id="SSF52540">
    <property type="entry name" value="P-loop containing nucleoside triphosphate hydrolases"/>
    <property type="match status" value="2"/>
</dbReference>
<dbReference type="AlphaFoldDB" id="A0A3N4I9N2"/>
<gene>
    <name evidence="5" type="ORF">BJ508DRAFT_413953</name>
</gene>
<evidence type="ECO:0000256" key="1">
    <source>
        <dbReference type="ARBA" id="ARBA00005417"/>
    </source>
</evidence>
<dbReference type="Proteomes" id="UP000275078">
    <property type="component" value="Unassembled WGS sequence"/>
</dbReference>
<evidence type="ECO:0000259" key="4">
    <source>
        <dbReference type="Pfam" id="PF00005"/>
    </source>
</evidence>
<dbReference type="GO" id="GO:0016887">
    <property type="term" value="F:ATP hydrolysis activity"/>
    <property type="evidence" value="ECO:0007669"/>
    <property type="project" value="InterPro"/>
</dbReference>
<feature type="compositionally biased region" description="Basic and acidic residues" evidence="3">
    <location>
        <begin position="248"/>
        <end position="259"/>
    </location>
</feature>
<keyword evidence="5" id="KW-0378">Hydrolase</keyword>
<evidence type="ECO:0000256" key="2">
    <source>
        <dbReference type="ARBA" id="ARBA00022448"/>
    </source>
</evidence>
<dbReference type="GO" id="GO:0005524">
    <property type="term" value="F:ATP binding"/>
    <property type="evidence" value="ECO:0007669"/>
    <property type="project" value="InterPro"/>
</dbReference>
<dbReference type="InterPro" id="IPR003439">
    <property type="entry name" value="ABC_transporter-like_ATP-bd"/>
</dbReference>
<proteinExistence type="inferred from homology"/>
<dbReference type="STRING" id="1160509.A0A3N4I9N2"/>
<dbReference type="EMBL" id="ML119669">
    <property type="protein sequence ID" value="RPA82789.1"/>
    <property type="molecule type" value="Genomic_DNA"/>
</dbReference>
<evidence type="ECO:0000256" key="3">
    <source>
        <dbReference type="SAM" id="MobiDB-lite"/>
    </source>
</evidence>
<evidence type="ECO:0000313" key="6">
    <source>
        <dbReference type="Proteomes" id="UP000275078"/>
    </source>
</evidence>
<dbReference type="Gene3D" id="3.40.50.300">
    <property type="entry name" value="P-loop containing nucleotide triphosphate hydrolases"/>
    <property type="match status" value="2"/>
</dbReference>
<dbReference type="OrthoDB" id="10255969at2759"/>
<sequence length="527" mass="57911">MASRLPFLQIKNATFHAHPPPHTSASQKLFPNLSLTIPNDSTERWCILSPPRPKSLFMQAIAGRLYPSPPNSIHFPSLLAAKIDPRDRGFRIVNFSGSGGGGNLVTKRPPGEFGYLGGRFESFELGEEEGITVGEWVGGAEPIEGLGLERLWDRRLLGLSNGEARRALLGREIRRGADGGGLFVDEPFVGLDVKSRGTISQFLEGLADSRKNPRTVMLGIRTGDAVPEWVSHVLQFSEDANIVYQGPRLDEHSKTEGSKRRVGRQPHITSSPTVTEPLISIKGLTIAHPTPSLPPLMDNFNLELGPGDSVRAIGPNGSGKSTFLAVLTADHPAAYASNIRYFGQTRLPEVGKPGVPIEKVQQHLGLVSPELNAIVPKWRNETSVKAIDVLLSGFSETGGVGGFTKPKGGLTDANVERVNEMKHHFAGVLPEDFNWEKSAFHELPAEYQRLVLLLRATARNPKVLLLDEAFSGMEERLREKCWEWLEGGWNNENGAMVVVSHVEEETPPNVRRWVSFGEEGWKEGTYE</sequence>